<dbReference type="GO" id="GO:0005975">
    <property type="term" value="P:carbohydrate metabolic process"/>
    <property type="evidence" value="ECO:0007669"/>
    <property type="project" value="InterPro"/>
</dbReference>
<protein>
    <submittedName>
        <fullName evidence="1">Uncharacterized protein</fullName>
    </submittedName>
</protein>
<dbReference type="RefSeq" id="WP_047809667.1">
    <property type="nucleotide sequence ID" value="NZ_LDZY01000005.1"/>
</dbReference>
<gene>
    <name evidence="1" type="ORF">DEAC_c18110</name>
</gene>
<dbReference type="Proteomes" id="UP000036356">
    <property type="component" value="Unassembled WGS sequence"/>
</dbReference>
<evidence type="ECO:0000313" key="1">
    <source>
        <dbReference type="EMBL" id="KLU66412.1"/>
    </source>
</evidence>
<accession>A0A0J1FSY1</accession>
<dbReference type="InterPro" id="IPR008928">
    <property type="entry name" value="6-hairpin_glycosidase_sf"/>
</dbReference>
<keyword evidence="2" id="KW-1185">Reference proteome</keyword>
<dbReference type="AlphaFoldDB" id="A0A0J1FSY1"/>
<dbReference type="SUPFAM" id="SSF48208">
    <property type="entry name" value="Six-hairpin glycosidases"/>
    <property type="match status" value="1"/>
</dbReference>
<dbReference type="PATRIC" id="fig|476652.3.peg.1872"/>
<sequence length="611" mass="68554">MKINKLYRRLTLIFLITIASIGLTLTVTVGNIPSVSPVKEKTTYESSVSKNNNVSDSSEEKLTFMDSLDALNYAFSGYEFSCSKDSGIFKMYNYQTKTSSDDTYFDTSFSLMATFQATGDLKYLDVVKRNADYLSTILPSTGLIPTFPNKGEISTNPNTYLGGKGQLQAVQTVAFLAHEDKKYLPLMYKLTNALITYGINPSNNLTWYQVNTLSGKEAFTIGTSYETQLGQNCSNCAQSLLIAYKTDPSKLQYKQKALDILKAVWKCRDKSNNLIPEVWDVKINKPGKNLYPYSDFRYDDMGGAYIRALTLAYQVTKDKDIIEILNTYSSSLVEHIWDKNFNGGGFRYMTHLDGTPSAQTVETMYGLFIGTLLEAEKVLDQPKGILYQSSLEHANNIFVSGFGLKNNMVPHQLNGQTGEYWGSDSTSQLNYAAIQFPLGMELLSQESGNSIYRLISNRVINKFLDHSKVGDNINEPNGYVDITETQPPYGFDLKYGSPSYMAQIFYLPTYILFNSIHPSAGVSIDWQNDLPIGVFGLVSNMPFFDRDLVDVNVNAKTICFSKVTGSGTIDLGDMGFGYIKKVMLDNQNYNFFTKTKIITLSGTHRYQVFWN</sequence>
<reference evidence="1 2" key="1">
    <citation type="submission" date="2015-06" db="EMBL/GenBank/DDBJ databases">
        <title>Draft genome of the moderately acidophilic sulfate reducer Candidatus Desulfosporosinus acididurans strain M1.</title>
        <authorList>
            <person name="Poehlein A."/>
            <person name="Petzsch P."/>
            <person name="Johnson B.D."/>
            <person name="Schloemann M."/>
            <person name="Daniel R."/>
            <person name="Muehling M."/>
        </authorList>
    </citation>
    <scope>NUCLEOTIDE SEQUENCE [LARGE SCALE GENOMIC DNA]</scope>
    <source>
        <strain evidence="1 2">M1</strain>
    </source>
</reference>
<name>A0A0J1FSY1_9FIRM</name>
<evidence type="ECO:0000313" key="2">
    <source>
        <dbReference type="Proteomes" id="UP000036356"/>
    </source>
</evidence>
<dbReference type="EMBL" id="LDZY01000005">
    <property type="protein sequence ID" value="KLU66412.1"/>
    <property type="molecule type" value="Genomic_DNA"/>
</dbReference>
<proteinExistence type="predicted"/>
<organism evidence="1 2">
    <name type="scientific">Desulfosporosinus acididurans</name>
    <dbReference type="NCBI Taxonomy" id="476652"/>
    <lineage>
        <taxon>Bacteria</taxon>
        <taxon>Bacillati</taxon>
        <taxon>Bacillota</taxon>
        <taxon>Clostridia</taxon>
        <taxon>Eubacteriales</taxon>
        <taxon>Desulfitobacteriaceae</taxon>
        <taxon>Desulfosporosinus</taxon>
    </lineage>
</organism>
<comment type="caution">
    <text evidence="1">The sequence shown here is derived from an EMBL/GenBank/DDBJ whole genome shotgun (WGS) entry which is preliminary data.</text>
</comment>